<evidence type="ECO:0000259" key="5">
    <source>
        <dbReference type="Pfam" id="PF00884"/>
    </source>
</evidence>
<dbReference type="InterPro" id="IPR017850">
    <property type="entry name" value="Alkaline_phosphatase_core_sf"/>
</dbReference>
<name>A0A382I4V5_9ZZZZ</name>
<dbReference type="PANTHER" id="PTHR42693">
    <property type="entry name" value="ARYLSULFATASE FAMILY MEMBER"/>
    <property type="match status" value="1"/>
</dbReference>
<dbReference type="GO" id="GO:0046872">
    <property type="term" value="F:metal ion binding"/>
    <property type="evidence" value="ECO:0007669"/>
    <property type="project" value="UniProtKB-KW"/>
</dbReference>
<evidence type="ECO:0000256" key="1">
    <source>
        <dbReference type="ARBA" id="ARBA00008779"/>
    </source>
</evidence>
<dbReference type="Pfam" id="PF00884">
    <property type="entry name" value="Sulfatase"/>
    <property type="match status" value="1"/>
</dbReference>
<comment type="similarity">
    <text evidence="1">Belongs to the sulfatase family.</text>
</comment>
<evidence type="ECO:0000256" key="3">
    <source>
        <dbReference type="ARBA" id="ARBA00022801"/>
    </source>
</evidence>
<dbReference type="EMBL" id="UINC01065245">
    <property type="protein sequence ID" value="SVB94700.1"/>
    <property type="molecule type" value="Genomic_DNA"/>
</dbReference>
<feature type="domain" description="Sulfatase N-terminal" evidence="5">
    <location>
        <begin position="28"/>
        <end position="251"/>
    </location>
</feature>
<keyword evidence="3" id="KW-0378">Hydrolase</keyword>
<dbReference type="GO" id="GO:0004065">
    <property type="term" value="F:arylsulfatase activity"/>
    <property type="evidence" value="ECO:0007669"/>
    <property type="project" value="TreeGrafter"/>
</dbReference>
<dbReference type="AlphaFoldDB" id="A0A382I4V5"/>
<sequence>MRTTVKFRFVSLLFFVLFAAVASAEGKPNIVIIYADDLGYGDVGCHGATHVQTPNIDHLAKQGRRFTDAHTASAVCTPSRYTLLTGRYPVRRGNLWSPVFLKTPLVIDPARTTIADVAKSAGYDTACIGKWHLGFGTQSPTDWNGLLKPGPLELGFDSYFGLPVVNSHPPFVYVENHRVVGLDKKDPFVYGKKAETRIFNEKFQVGAIGGAQKAHKLFDDELAGTTFAGKATDWIRSKAKSSNPFFLYFAT</sequence>
<feature type="non-terminal residue" evidence="6">
    <location>
        <position position="251"/>
    </location>
</feature>
<evidence type="ECO:0000256" key="4">
    <source>
        <dbReference type="ARBA" id="ARBA00022837"/>
    </source>
</evidence>
<dbReference type="PANTHER" id="PTHR42693:SF53">
    <property type="entry name" value="ENDO-4-O-SULFATASE"/>
    <property type="match status" value="1"/>
</dbReference>
<organism evidence="6">
    <name type="scientific">marine metagenome</name>
    <dbReference type="NCBI Taxonomy" id="408172"/>
    <lineage>
        <taxon>unclassified sequences</taxon>
        <taxon>metagenomes</taxon>
        <taxon>ecological metagenomes</taxon>
    </lineage>
</organism>
<reference evidence="6" key="1">
    <citation type="submission" date="2018-05" db="EMBL/GenBank/DDBJ databases">
        <authorList>
            <person name="Lanie J.A."/>
            <person name="Ng W.-L."/>
            <person name="Kazmierczak K.M."/>
            <person name="Andrzejewski T.M."/>
            <person name="Davidsen T.M."/>
            <person name="Wayne K.J."/>
            <person name="Tettelin H."/>
            <person name="Glass J.I."/>
            <person name="Rusch D."/>
            <person name="Podicherti R."/>
            <person name="Tsui H.-C.T."/>
            <person name="Winkler M.E."/>
        </authorList>
    </citation>
    <scope>NUCLEOTIDE SEQUENCE</scope>
</reference>
<dbReference type="PROSITE" id="PS00149">
    <property type="entry name" value="SULFATASE_2"/>
    <property type="match status" value="1"/>
</dbReference>
<dbReference type="SUPFAM" id="SSF53649">
    <property type="entry name" value="Alkaline phosphatase-like"/>
    <property type="match status" value="1"/>
</dbReference>
<gene>
    <name evidence="6" type="ORF">METZ01_LOCUS247554</name>
</gene>
<dbReference type="InterPro" id="IPR000917">
    <property type="entry name" value="Sulfatase_N"/>
</dbReference>
<dbReference type="Gene3D" id="3.40.720.10">
    <property type="entry name" value="Alkaline Phosphatase, subunit A"/>
    <property type="match status" value="1"/>
</dbReference>
<keyword evidence="2" id="KW-0479">Metal-binding</keyword>
<protein>
    <recommendedName>
        <fullName evidence="5">Sulfatase N-terminal domain-containing protein</fullName>
    </recommendedName>
</protein>
<keyword evidence="4" id="KW-0106">Calcium</keyword>
<proteinExistence type="inferred from homology"/>
<evidence type="ECO:0000313" key="6">
    <source>
        <dbReference type="EMBL" id="SVB94700.1"/>
    </source>
</evidence>
<accession>A0A382I4V5</accession>
<dbReference type="InterPro" id="IPR024607">
    <property type="entry name" value="Sulfatase_CS"/>
</dbReference>
<dbReference type="PROSITE" id="PS00523">
    <property type="entry name" value="SULFATASE_1"/>
    <property type="match status" value="1"/>
</dbReference>
<dbReference type="InterPro" id="IPR050738">
    <property type="entry name" value="Sulfatase"/>
</dbReference>
<evidence type="ECO:0000256" key="2">
    <source>
        <dbReference type="ARBA" id="ARBA00022723"/>
    </source>
</evidence>